<proteinExistence type="inferred from homology"/>
<dbReference type="EMBL" id="JBHSMJ010000042">
    <property type="protein sequence ID" value="MFC5452167.1"/>
    <property type="molecule type" value="Genomic_DNA"/>
</dbReference>
<keyword evidence="3" id="KW-0472">Membrane</keyword>
<keyword evidence="6" id="KW-1185">Reference proteome</keyword>
<dbReference type="RefSeq" id="WP_270877714.1">
    <property type="nucleotide sequence ID" value="NZ_JAQFVF010000005.1"/>
</dbReference>
<dbReference type="InterPro" id="IPR002656">
    <property type="entry name" value="Acyl_transf_3_dom"/>
</dbReference>
<name>A0ABW0KHV5_9BACL</name>
<evidence type="ECO:0000259" key="4">
    <source>
        <dbReference type="Pfam" id="PF01757"/>
    </source>
</evidence>
<dbReference type="Pfam" id="PF01757">
    <property type="entry name" value="Acyl_transf_3"/>
    <property type="match status" value="1"/>
</dbReference>
<feature type="transmembrane region" description="Helical" evidence="3">
    <location>
        <begin position="183"/>
        <end position="202"/>
    </location>
</feature>
<organism evidence="5 6">
    <name type="scientific">Paenibacillus aestuarii</name>
    <dbReference type="NCBI Taxonomy" id="516965"/>
    <lineage>
        <taxon>Bacteria</taxon>
        <taxon>Bacillati</taxon>
        <taxon>Bacillota</taxon>
        <taxon>Bacilli</taxon>
        <taxon>Bacillales</taxon>
        <taxon>Paenibacillaceae</taxon>
        <taxon>Paenibacillus</taxon>
    </lineage>
</organism>
<keyword evidence="3" id="KW-0812">Transmembrane</keyword>
<protein>
    <submittedName>
        <fullName evidence="5">Acyltransferase family protein</fullName>
    </submittedName>
</protein>
<evidence type="ECO:0000256" key="2">
    <source>
        <dbReference type="ARBA" id="ARBA00007400"/>
    </source>
</evidence>
<accession>A0ABW0KHV5</accession>
<feature type="transmembrane region" description="Helical" evidence="3">
    <location>
        <begin position="40"/>
        <end position="60"/>
    </location>
</feature>
<sequence length="341" mass="39461">MRQRDQVIDVFKGLLVLGMVYTHILQFFCHFDKHHLAEVFQNYVNIITFSGFVFSFGFVCQKAYYNKSFQAASGKMALNGLKTLVAFYISGSYFRILIDNKRFEWDTFRQILILQDIPGWSEFLISFTLYIFVGLVFFKPFQLLVEKKWVFWLVLALCLVTTYMNYSKITINQIGLLIGTKQFASFPIVQYMPFYLIGMYLARYGVKSHLGILIGATVSTVVAAVFFMKKGKLPGRFPPSLEWILAPSLFLYIYYLAARRFEFVSYLRKPLTFLGRNVLIYLLLSNIFIFTLKSNQRALELTPAQCLILAVLNFAIIGYFISIITNGKPKQTEVVVRELHS</sequence>
<keyword evidence="5" id="KW-0808">Transferase</keyword>
<comment type="caution">
    <text evidence="5">The sequence shown here is derived from an EMBL/GenBank/DDBJ whole genome shotgun (WGS) entry which is preliminary data.</text>
</comment>
<feature type="transmembrane region" description="Helical" evidence="3">
    <location>
        <begin position="7"/>
        <end position="28"/>
    </location>
</feature>
<evidence type="ECO:0000256" key="1">
    <source>
        <dbReference type="ARBA" id="ARBA00004370"/>
    </source>
</evidence>
<feature type="transmembrane region" description="Helical" evidence="3">
    <location>
        <begin position="118"/>
        <end position="138"/>
    </location>
</feature>
<evidence type="ECO:0000256" key="3">
    <source>
        <dbReference type="SAM" id="Phobius"/>
    </source>
</evidence>
<feature type="domain" description="Acyltransferase 3" evidence="4">
    <location>
        <begin position="8"/>
        <end position="320"/>
    </location>
</feature>
<feature type="transmembrane region" description="Helical" evidence="3">
    <location>
        <begin position="302"/>
        <end position="321"/>
    </location>
</feature>
<comment type="similarity">
    <text evidence="2">Belongs to the acyltransferase 3 family.</text>
</comment>
<feature type="transmembrane region" description="Helical" evidence="3">
    <location>
        <begin position="270"/>
        <end position="290"/>
    </location>
</feature>
<dbReference type="Proteomes" id="UP001596044">
    <property type="component" value="Unassembled WGS sequence"/>
</dbReference>
<comment type="subcellular location">
    <subcellularLocation>
        <location evidence="1">Membrane</location>
    </subcellularLocation>
</comment>
<gene>
    <name evidence="5" type="ORF">ACFPOG_28570</name>
</gene>
<feature type="transmembrane region" description="Helical" evidence="3">
    <location>
        <begin position="150"/>
        <end position="171"/>
    </location>
</feature>
<feature type="transmembrane region" description="Helical" evidence="3">
    <location>
        <begin position="209"/>
        <end position="228"/>
    </location>
</feature>
<keyword evidence="5" id="KW-0012">Acyltransferase</keyword>
<feature type="transmembrane region" description="Helical" evidence="3">
    <location>
        <begin position="240"/>
        <end position="258"/>
    </location>
</feature>
<reference evidence="6" key="1">
    <citation type="journal article" date="2019" name="Int. J. Syst. Evol. Microbiol.">
        <title>The Global Catalogue of Microorganisms (GCM) 10K type strain sequencing project: providing services to taxonomists for standard genome sequencing and annotation.</title>
        <authorList>
            <consortium name="The Broad Institute Genomics Platform"/>
            <consortium name="The Broad Institute Genome Sequencing Center for Infectious Disease"/>
            <person name="Wu L."/>
            <person name="Ma J."/>
        </authorList>
    </citation>
    <scope>NUCLEOTIDE SEQUENCE [LARGE SCALE GENOMIC DNA]</scope>
    <source>
        <strain evidence="6">KACC 11904</strain>
    </source>
</reference>
<keyword evidence="3" id="KW-1133">Transmembrane helix</keyword>
<evidence type="ECO:0000313" key="6">
    <source>
        <dbReference type="Proteomes" id="UP001596044"/>
    </source>
</evidence>
<feature type="transmembrane region" description="Helical" evidence="3">
    <location>
        <begin position="81"/>
        <end position="98"/>
    </location>
</feature>
<dbReference type="GO" id="GO:0016746">
    <property type="term" value="F:acyltransferase activity"/>
    <property type="evidence" value="ECO:0007669"/>
    <property type="project" value="UniProtKB-KW"/>
</dbReference>
<evidence type="ECO:0000313" key="5">
    <source>
        <dbReference type="EMBL" id="MFC5452167.1"/>
    </source>
</evidence>